<dbReference type="Gene3D" id="1.10.510.10">
    <property type="entry name" value="Transferase(Phosphotransferase) domain 1"/>
    <property type="match status" value="1"/>
</dbReference>
<dbReference type="Gene3D" id="3.30.200.20">
    <property type="entry name" value="Phosphorylase Kinase, domain 1"/>
    <property type="match status" value="1"/>
</dbReference>
<reference evidence="9 10" key="1">
    <citation type="submission" date="2016-10" db="EMBL/GenBank/DDBJ databases">
        <authorList>
            <person name="de Groot N.N."/>
        </authorList>
    </citation>
    <scope>NUCLEOTIDE SEQUENCE [LARGE SCALE GENOMIC DNA]</scope>
    <source>
        <strain evidence="9 10">DSM 44993</strain>
    </source>
</reference>
<evidence type="ECO:0000313" key="9">
    <source>
        <dbReference type="EMBL" id="SEO88316.1"/>
    </source>
</evidence>
<evidence type="ECO:0000256" key="4">
    <source>
        <dbReference type="ARBA" id="ARBA00022741"/>
    </source>
</evidence>
<dbReference type="RefSeq" id="WP_091614188.1">
    <property type="nucleotide sequence ID" value="NZ_FOEF01000002.1"/>
</dbReference>
<dbReference type="SUPFAM" id="SSF56112">
    <property type="entry name" value="Protein kinase-like (PK-like)"/>
    <property type="match status" value="1"/>
</dbReference>
<dbReference type="PROSITE" id="PS50011">
    <property type="entry name" value="PROTEIN_KINASE_DOM"/>
    <property type="match status" value="1"/>
</dbReference>
<dbReference type="Proteomes" id="UP000198582">
    <property type="component" value="Unassembled WGS sequence"/>
</dbReference>
<keyword evidence="7" id="KW-0812">Transmembrane</keyword>
<dbReference type="EMBL" id="FOEF01000002">
    <property type="protein sequence ID" value="SEO88316.1"/>
    <property type="molecule type" value="Genomic_DNA"/>
</dbReference>
<feature type="domain" description="Protein kinase" evidence="8">
    <location>
        <begin position="25"/>
        <end position="264"/>
    </location>
</feature>
<evidence type="ECO:0000256" key="6">
    <source>
        <dbReference type="ARBA" id="ARBA00022840"/>
    </source>
</evidence>
<sequence length="746" mass="78516">MDDSSSTDAPESPDRPDLTARLPRFRLVRRLSRTNMSEVFHALDLRHGRPVALKVVGREFLAAPGARARFERETRIALGLDHPNIVPAYDAGHSADGELGYLAMRFVEGTDLGKVLDQRRLPFARTVEIGRAVAAALDTAHAQGLVHRDVKPGNILLENGTGRVYLCDFGIARALDPALTRVTATGGFLGTRYYAAPEQENGREVGPAADVYALACVLYHCLAGHPPGAHSDFAHPGLPALRRALDQDPAARPATCQALVDDLVRTTQEAERAARRKRRLRLIGLPAAALVVVALLVAWFATQGPPAADSPALAGVPAALRADCATADHPVAGAASAVTCRDPSGQSATTSTFTDSKQAESAYAAALADSGVAPRQGDCTTATGGEHRYPATGPARGRALCYTRDGTSTVVWTDEAAHSVSRAEAPDDAALRKAWTGWVGNPAFPTRDESALVDVAAGTGCARAAAADLDAYPGAVAGITCTPAGTGARSVSYYRFAGLPALRTAFTGLVTAAKAPSGSPCPGTPFVGTTRFDWLSVDLGQVLCRPGPDGTVAMDWSLEAFSMIGHVTAASPDAAGGWWTQWHIAPLSRIVDAVNTSASPAFPAPAEQTLLGHVPAQSRLNCVRPSPDQKWQDLGAVAPVAAVACGRTSGAGLVVYYQLPDAATMGQVFNSTGDSKDPCTSLPKDFAGDQPYTRDGRTGRLACGTYETGERYLKWTDDRTRIEAVAHRGSEPFVLIDWWTHDAGPA</sequence>
<dbReference type="InterPro" id="IPR008271">
    <property type="entry name" value="Ser/Thr_kinase_AS"/>
</dbReference>
<dbReference type="GO" id="GO:0005524">
    <property type="term" value="F:ATP binding"/>
    <property type="evidence" value="ECO:0007669"/>
    <property type="project" value="UniProtKB-KW"/>
</dbReference>
<gene>
    <name evidence="9" type="ORF">SAMN04489732_102529</name>
</gene>
<dbReference type="OrthoDB" id="3586034at2"/>
<keyword evidence="7" id="KW-1133">Transmembrane helix</keyword>
<feature type="transmembrane region" description="Helical" evidence="7">
    <location>
        <begin position="282"/>
        <end position="301"/>
    </location>
</feature>
<evidence type="ECO:0000256" key="5">
    <source>
        <dbReference type="ARBA" id="ARBA00022777"/>
    </source>
</evidence>
<dbReference type="PROSITE" id="PS00108">
    <property type="entry name" value="PROTEIN_KINASE_ST"/>
    <property type="match status" value="1"/>
</dbReference>
<keyword evidence="7" id="KW-0472">Membrane</keyword>
<proteinExistence type="predicted"/>
<keyword evidence="5 9" id="KW-0418">Kinase</keyword>
<dbReference type="InterPro" id="IPR000719">
    <property type="entry name" value="Prot_kinase_dom"/>
</dbReference>
<evidence type="ECO:0000256" key="2">
    <source>
        <dbReference type="ARBA" id="ARBA00022527"/>
    </source>
</evidence>
<dbReference type="InterPro" id="IPR011009">
    <property type="entry name" value="Kinase-like_dom_sf"/>
</dbReference>
<keyword evidence="10" id="KW-1185">Reference proteome</keyword>
<evidence type="ECO:0000259" key="8">
    <source>
        <dbReference type="PROSITE" id="PS50011"/>
    </source>
</evidence>
<dbReference type="AlphaFoldDB" id="A0A1H8TC42"/>
<name>A0A1H8TC42_9PSEU</name>
<evidence type="ECO:0000256" key="3">
    <source>
        <dbReference type="ARBA" id="ARBA00022679"/>
    </source>
</evidence>
<dbReference type="PANTHER" id="PTHR43289:SF6">
    <property type="entry name" value="SERINE_THREONINE-PROTEIN KINASE NEKL-3"/>
    <property type="match status" value="1"/>
</dbReference>
<evidence type="ECO:0000256" key="1">
    <source>
        <dbReference type="ARBA" id="ARBA00012513"/>
    </source>
</evidence>
<dbReference type="Pfam" id="PF00069">
    <property type="entry name" value="Pkinase"/>
    <property type="match status" value="1"/>
</dbReference>
<dbReference type="PANTHER" id="PTHR43289">
    <property type="entry name" value="MITOGEN-ACTIVATED PROTEIN KINASE KINASE KINASE 20-RELATED"/>
    <property type="match status" value="1"/>
</dbReference>
<evidence type="ECO:0000256" key="7">
    <source>
        <dbReference type="SAM" id="Phobius"/>
    </source>
</evidence>
<organism evidence="9 10">
    <name type="scientific">Amycolatopsis saalfeldensis</name>
    <dbReference type="NCBI Taxonomy" id="394193"/>
    <lineage>
        <taxon>Bacteria</taxon>
        <taxon>Bacillati</taxon>
        <taxon>Actinomycetota</taxon>
        <taxon>Actinomycetes</taxon>
        <taxon>Pseudonocardiales</taxon>
        <taxon>Pseudonocardiaceae</taxon>
        <taxon>Amycolatopsis</taxon>
    </lineage>
</organism>
<keyword evidence="6" id="KW-0067">ATP-binding</keyword>
<dbReference type="GO" id="GO:0004674">
    <property type="term" value="F:protein serine/threonine kinase activity"/>
    <property type="evidence" value="ECO:0007669"/>
    <property type="project" value="UniProtKB-KW"/>
</dbReference>
<accession>A0A1H8TC42</accession>
<keyword evidence="2" id="KW-0723">Serine/threonine-protein kinase</keyword>
<protein>
    <recommendedName>
        <fullName evidence="1">non-specific serine/threonine protein kinase</fullName>
        <ecNumber evidence="1">2.7.11.1</ecNumber>
    </recommendedName>
</protein>
<dbReference type="CDD" id="cd14014">
    <property type="entry name" value="STKc_PknB_like"/>
    <property type="match status" value="1"/>
</dbReference>
<dbReference type="STRING" id="394193.SAMN04489732_102529"/>
<dbReference type="EC" id="2.7.11.1" evidence="1"/>
<keyword evidence="3" id="KW-0808">Transferase</keyword>
<evidence type="ECO:0000313" key="10">
    <source>
        <dbReference type="Proteomes" id="UP000198582"/>
    </source>
</evidence>
<keyword evidence="4" id="KW-0547">Nucleotide-binding</keyword>
<dbReference type="SMART" id="SM00220">
    <property type="entry name" value="S_TKc"/>
    <property type="match status" value="1"/>
</dbReference>